<gene>
    <name evidence="6" type="ORF">A5802_001861</name>
    <name evidence="5" type="ORF">EMU01_19710</name>
</gene>
<dbReference type="Pfam" id="PF00300">
    <property type="entry name" value="His_Phos_1"/>
    <property type="match status" value="1"/>
</dbReference>
<feature type="active site" description="Proton donor/acceptor" evidence="3">
    <location>
        <position position="82"/>
    </location>
</feature>
<dbReference type="PANTHER" id="PTHR48100">
    <property type="entry name" value="BROAD-SPECIFICITY PHOSPHATASE YOR283W-RELATED"/>
    <property type="match status" value="1"/>
</dbReference>
<keyword evidence="1" id="KW-0324">Glycolysis</keyword>
<dbReference type="InterPro" id="IPR029033">
    <property type="entry name" value="His_PPase_superfam"/>
</dbReference>
<protein>
    <submittedName>
        <fullName evidence="6">Phosphoglycerate mutase</fullName>
    </submittedName>
</protein>
<dbReference type="PROSITE" id="PS00175">
    <property type="entry name" value="PG_MUTASE"/>
    <property type="match status" value="1"/>
</dbReference>
<dbReference type="Proteomes" id="UP000195024">
    <property type="component" value="Unassembled WGS sequence"/>
</dbReference>
<feature type="binding site" evidence="4">
    <location>
        <position position="58"/>
    </location>
    <ligand>
        <name>substrate</name>
    </ligand>
</feature>
<dbReference type="SMART" id="SM00855">
    <property type="entry name" value="PGAM"/>
    <property type="match status" value="1"/>
</dbReference>
<dbReference type="EMBL" id="BJWA01000014">
    <property type="protein sequence ID" value="GEL80827.1"/>
    <property type="molecule type" value="Genomic_DNA"/>
</dbReference>
<dbReference type="Proteomes" id="UP000321175">
    <property type="component" value="Unassembled WGS sequence"/>
</dbReference>
<evidence type="ECO:0000256" key="2">
    <source>
        <dbReference type="ARBA" id="ARBA00023235"/>
    </source>
</evidence>
<accession>A0A1L8UTC2</accession>
<organism evidence="6 7">
    <name type="scientific">Enterococcus mundtii</name>
    <dbReference type="NCBI Taxonomy" id="53346"/>
    <lineage>
        <taxon>Bacteria</taxon>
        <taxon>Bacillati</taxon>
        <taxon>Bacillota</taxon>
        <taxon>Bacilli</taxon>
        <taxon>Lactobacillales</taxon>
        <taxon>Enterococcaceae</taxon>
        <taxon>Enterococcus</taxon>
    </lineage>
</organism>
<reference evidence="6 7" key="1">
    <citation type="submission" date="2017-05" db="EMBL/GenBank/DDBJ databases">
        <title>The Genome Sequence of Enterococcus mundtii 6B1_DIV0119.</title>
        <authorList>
            <consortium name="The Broad Institute Genomics Platform"/>
            <consortium name="The Broad Institute Genomic Center for Infectious Diseases"/>
            <person name="Earl A."/>
            <person name="Manson A."/>
            <person name="Schwartman J."/>
            <person name="Gilmore M."/>
            <person name="Abouelleil A."/>
            <person name="Cao P."/>
            <person name="Chapman S."/>
            <person name="Cusick C."/>
            <person name="Shea T."/>
            <person name="Young S."/>
            <person name="Neafsey D."/>
            <person name="Nusbaum C."/>
            <person name="Birren B."/>
        </authorList>
    </citation>
    <scope>NUCLEOTIDE SEQUENCE [LARGE SCALE GENOMIC DNA]</scope>
    <source>
        <strain evidence="6 7">6B1_DIV0119</strain>
    </source>
</reference>
<evidence type="ECO:0000313" key="8">
    <source>
        <dbReference type="Proteomes" id="UP000321175"/>
    </source>
</evidence>
<dbReference type="RefSeq" id="WP_071867164.1">
    <property type="nucleotide sequence ID" value="NZ_BJWA01000014.1"/>
</dbReference>
<evidence type="ECO:0000313" key="5">
    <source>
        <dbReference type="EMBL" id="GEL80827.1"/>
    </source>
</evidence>
<evidence type="ECO:0000256" key="1">
    <source>
        <dbReference type="ARBA" id="ARBA00023152"/>
    </source>
</evidence>
<dbReference type="EMBL" id="NGMS01000001">
    <property type="protein sequence ID" value="OTP28122.1"/>
    <property type="molecule type" value="Genomic_DNA"/>
</dbReference>
<proteinExistence type="predicted"/>
<feature type="binding site" evidence="4">
    <location>
        <begin position="6"/>
        <end position="13"/>
    </location>
    <ligand>
        <name>substrate</name>
    </ligand>
</feature>
<keyword evidence="8" id="KW-1185">Reference proteome</keyword>
<dbReference type="PIRSF" id="PIRSF000709">
    <property type="entry name" value="6PFK_2-Ptase"/>
    <property type="match status" value="1"/>
</dbReference>
<dbReference type="GO" id="GO:0016791">
    <property type="term" value="F:phosphatase activity"/>
    <property type="evidence" value="ECO:0007669"/>
    <property type="project" value="TreeGrafter"/>
</dbReference>
<evidence type="ECO:0000256" key="4">
    <source>
        <dbReference type="PIRSR" id="PIRSR613078-2"/>
    </source>
</evidence>
<name>A0A1L8UTC2_ENTMU</name>
<dbReference type="InterPro" id="IPR050275">
    <property type="entry name" value="PGM_Phosphatase"/>
</dbReference>
<dbReference type="InterPro" id="IPR013078">
    <property type="entry name" value="His_Pase_superF_clade-1"/>
</dbReference>
<comment type="caution">
    <text evidence="6">The sequence shown here is derived from an EMBL/GenBank/DDBJ whole genome shotgun (WGS) entry which is preliminary data.</text>
</comment>
<reference evidence="5 8" key="2">
    <citation type="submission" date="2019-07" db="EMBL/GenBank/DDBJ databases">
        <title>Whole genome shotgun sequence of Enterococcus mundtii NBRC 100490.</title>
        <authorList>
            <person name="Hosoyama A."/>
            <person name="Uohara A."/>
            <person name="Ohji S."/>
            <person name="Ichikawa N."/>
        </authorList>
    </citation>
    <scope>NUCLEOTIDE SEQUENCE [LARGE SCALE GENOMIC DNA]</scope>
    <source>
        <strain evidence="5 8">NBRC 100490</strain>
    </source>
</reference>
<dbReference type="InterPro" id="IPR001345">
    <property type="entry name" value="PG/BPGM_mutase_AS"/>
</dbReference>
<dbReference type="GO" id="GO:0005737">
    <property type="term" value="C:cytoplasm"/>
    <property type="evidence" value="ECO:0007669"/>
    <property type="project" value="TreeGrafter"/>
</dbReference>
<evidence type="ECO:0000313" key="6">
    <source>
        <dbReference type="EMBL" id="OTP28122.1"/>
    </source>
</evidence>
<feature type="active site" description="Tele-phosphohistidine intermediate" evidence="3">
    <location>
        <position position="7"/>
    </location>
</feature>
<dbReference type="CDD" id="cd07067">
    <property type="entry name" value="HP_PGM_like"/>
    <property type="match status" value="1"/>
</dbReference>
<sequence>MLYITRHGETTWNAQGLVCGHADIELTEKGKQQAEKLAEKVANLEIPITKIIHSPLQRARDTAQAVAKKVNLPMTVDERLIEMDFGDYDGRPSEDEDFQRARQNFAVRFPNGESVLDVYARITPLLKECLEDEDNVYLLVCHNALIRIINAYFHPMPNDTFFDFFVENTELVTFD</sequence>
<evidence type="ECO:0000256" key="3">
    <source>
        <dbReference type="PIRSR" id="PIRSR613078-1"/>
    </source>
</evidence>
<dbReference type="PANTHER" id="PTHR48100:SF1">
    <property type="entry name" value="HISTIDINE PHOSPHATASE FAMILY PROTEIN-RELATED"/>
    <property type="match status" value="1"/>
</dbReference>
<dbReference type="GeneID" id="61000139"/>
<keyword evidence="2" id="KW-0413">Isomerase</keyword>
<dbReference type="AlphaFoldDB" id="A0A1L8UTC2"/>
<evidence type="ECO:0000313" key="7">
    <source>
        <dbReference type="Proteomes" id="UP000195024"/>
    </source>
</evidence>
<dbReference type="SUPFAM" id="SSF53254">
    <property type="entry name" value="Phosphoglycerate mutase-like"/>
    <property type="match status" value="1"/>
</dbReference>
<dbReference type="Gene3D" id="3.40.50.1240">
    <property type="entry name" value="Phosphoglycerate mutase-like"/>
    <property type="match status" value="1"/>
</dbReference>